<feature type="modified residue" description="N6-(pyridoxal phosphate)lysine" evidence="3">
    <location>
        <position position="222"/>
    </location>
</feature>
<organism evidence="5 6">
    <name type="scientific">Actinomadura rudentiformis</name>
    <dbReference type="NCBI Taxonomy" id="359158"/>
    <lineage>
        <taxon>Bacteria</taxon>
        <taxon>Bacillati</taxon>
        <taxon>Actinomycetota</taxon>
        <taxon>Actinomycetes</taxon>
        <taxon>Streptosporangiales</taxon>
        <taxon>Thermomonosporaceae</taxon>
        <taxon>Actinomadura</taxon>
    </lineage>
</organism>
<name>A0A6H9YKN7_9ACTN</name>
<evidence type="ECO:0000256" key="3">
    <source>
        <dbReference type="PIRSR" id="PIRSR000390-2"/>
    </source>
</evidence>
<dbReference type="Proteomes" id="UP000468735">
    <property type="component" value="Unassembled WGS sequence"/>
</dbReference>
<protein>
    <submittedName>
        <fullName evidence="5">Aminotransferase class I/II-fold pyridoxal phosphate-dependent enzyme</fullName>
    </submittedName>
</protein>
<dbReference type="GO" id="GO:0030170">
    <property type="term" value="F:pyridoxal phosphate binding"/>
    <property type="evidence" value="ECO:0007669"/>
    <property type="project" value="TreeGrafter"/>
</dbReference>
<evidence type="ECO:0000256" key="2">
    <source>
        <dbReference type="PIRSR" id="PIRSR000390-1"/>
    </source>
</evidence>
<dbReference type="InterPro" id="IPR015424">
    <property type="entry name" value="PyrdxlP-dep_Trfase"/>
</dbReference>
<dbReference type="InterPro" id="IPR015421">
    <property type="entry name" value="PyrdxlP-dep_Trfase_major"/>
</dbReference>
<evidence type="ECO:0000256" key="4">
    <source>
        <dbReference type="RuleBase" id="RU004508"/>
    </source>
</evidence>
<dbReference type="PANTHER" id="PTHR30244:SF34">
    <property type="entry name" value="DTDP-4-AMINO-4,6-DIDEOXYGALACTOSE TRANSAMINASE"/>
    <property type="match status" value="1"/>
</dbReference>
<dbReference type="SUPFAM" id="SSF53383">
    <property type="entry name" value="PLP-dependent transferases"/>
    <property type="match status" value="1"/>
</dbReference>
<keyword evidence="5" id="KW-0808">Transferase</keyword>
<keyword evidence="6" id="KW-1185">Reference proteome</keyword>
<dbReference type="InterPro" id="IPR000653">
    <property type="entry name" value="DegT/StrS_aminotransferase"/>
</dbReference>
<evidence type="ECO:0000313" key="5">
    <source>
        <dbReference type="EMBL" id="KAB2341653.1"/>
    </source>
</evidence>
<accession>A0A6H9YKN7</accession>
<dbReference type="PANTHER" id="PTHR30244">
    <property type="entry name" value="TRANSAMINASE"/>
    <property type="match status" value="1"/>
</dbReference>
<dbReference type="Pfam" id="PF01041">
    <property type="entry name" value="DegT_DnrJ_EryC1"/>
    <property type="match status" value="1"/>
</dbReference>
<comment type="similarity">
    <text evidence="4">Belongs to the DegT/DnrJ/EryC1 family.</text>
</comment>
<dbReference type="GO" id="GO:0008483">
    <property type="term" value="F:transaminase activity"/>
    <property type="evidence" value="ECO:0007669"/>
    <property type="project" value="UniProtKB-KW"/>
</dbReference>
<dbReference type="Gene3D" id="3.90.1150.10">
    <property type="entry name" value="Aspartate Aminotransferase, domain 1"/>
    <property type="match status" value="1"/>
</dbReference>
<evidence type="ECO:0000313" key="6">
    <source>
        <dbReference type="Proteomes" id="UP000468735"/>
    </source>
</evidence>
<dbReference type="OrthoDB" id="5342089at2"/>
<dbReference type="InterPro" id="IPR015422">
    <property type="entry name" value="PyrdxlP-dep_Trfase_small"/>
</dbReference>
<dbReference type="AlphaFoldDB" id="A0A6H9YKN7"/>
<comment type="cofactor">
    <cofactor evidence="1">
        <name>pyridoxal 5'-phosphate</name>
        <dbReference type="ChEBI" id="CHEBI:597326"/>
    </cofactor>
</comment>
<comment type="caution">
    <text evidence="5">The sequence shown here is derived from an EMBL/GenBank/DDBJ whole genome shotgun (WGS) entry which is preliminary data.</text>
</comment>
<feature type="active site" description="Proton acceptor" evidence="2">
    <location>
        <position position="222"/>
    </location>
</feature>
<dbReference type="EMBL" id="WBMT01000025">
    <property type="protein sequence ID" value="KAB2341653.1"/>
    <property type="molecule type" value="Genomic_DNA"/>
</dbReference>
<reference evidence="5 6" key="1">
    <citation type="submission" date="2019-09" db="EMBL/GenBank/DDBJ databases">
        <title>Actinomadura physcomitrii sp. nov., a novel actinomycete isolated from moss [Physcomitrium sphaericum (Ludw) Fuernr].</title>
        <authorList>
            <person name="Zhuang X."/>
            <person name="Liu C."/>
        </authorList>
    </citation>
    <scope>NUCLEOTIDE SEQUENCE [LARGE SCALE GENOMIC DNA]</scope>
    <source>
        <strain evidence="5 6">HMC1</strain>
    </source>
</reference>
<dbReference type="Gene3D" id="3.40.640.10">
    <property type="entry name" value="Type I PLP-dependent aspartate aminotransferase-like (Major domain)"/>
    <property type="match status" value="1"/>
</dbReference>
<gene>
    <name evidence="5" type="ORF">F8566_41645</name>
</gene>
<keyword evidence="5" id="KW-0032">Aminotransferase</keyword>
<dbReference type="GO" id="GO:0000271">
    <property type="term" value="P:polysaccharide biosynthetic process"/>
    <property type="evidence" value="ECO:0007669"/>
    <property type="project" value="TreeGrafter"/>
</dbReference>
<keyword evidence="3 4" id="KW-0663">Pyridoxal phosphate</keyword>
<sequence>MAARRAPTSGGPTVFTSQEARLAVEGGSPVRTGPWPTYDKGDVFISTEDEAAVTEAVRSRLYFRYDHRPYPDTCTGRFERRLSRYFGTAHALACSSGTTAIALGLLACGLEPGSPVACPAFTFAATPSAILLAGHRPVLVECDADLHLDLDDLKRVLSEGVKAVVVVHMRGFASDMPAICDLADEWGVPVIEDAVPALGARIGDRHLGTFGRFGAFSTQSDKSLNTGEGGFLLTDDEEAHARAVVYSGAYENRMNRHFEGEPPAVDDLAYPIFSFRMDEIRAALADALLDRLPRRLALHQRNYGHVAERLDGVDGIALRRPVASGAYLGEALVFRLEGATPEQCAWFARALCAEGVDARALGDRGDKNVRSFWNWRFLLGPDADAARAALPQTTRYVGEAIDIPLSANLGLDDCDDLVTAVRKVLSALA</sequence>
<proteinExistence type="inferred from homology"/>
<evidence type="ECO:0000256" key="1">
    <source>
        <dbReference type="ARBA" id="ARBA00001933"/>
    </source>
</evidence>
<dbReference type="PIRSF" id="PIRSF000390">
    <property type="entry name" value="PLP_StrS"/>
    <property type="match status" value="1"/>
</dbReference>